<proteinExistence type="predicted"/>
<dbReference type="EMBL" id="WCRW01000012">
    <property type="protein sequence ID" value="KAB4454142.1"/>
    <property type="molecule type" value="Genomic_DNA"/>
</dbReference>
<dbReference type="EMBL" id="QROV01000001">
    <property type="protein sequence ID" value="RHL64278.1"/>
    <property type="molecule type" value="Genomic_DNA"/>
</dbReference>
<sequence length="550" mass="64018">MRKIILIFVTIVLPCLLCARNDDKSTDMLLREIDGIIRNRQTYGAEKEARISDLKKLLSEATSDEQRYGFCGRLFDEYRAYNLDSSYVYAQRKQELASHLNKQDYLDDAAMNMAEVMGTTGMYKEALEQLGQIDKKTLSDYLYPYYYHLYRTIYGLMGDYAVTEKEKKEYYRMTDLYRDSLLQTNASDSLGHVLVMADKCTVHAQYDQAITMLTDFYRKPSLDDHSKAMITYTLSEAYRLKGDKKGQKHFLALSAIADLKSAVKEYVSLRKLASLVYEDGDIDRAYNYLKCSLEDATLCNARLRTLEISQVFPIIDQAYQLKTKRQQQEMKISLICISLLSVFLLVAIFFVYKQMKKVAAARREVIDTNTLLQELNGELHDSNSQLKEMNHTLSEANYIKEEYIGRYMDQCSTYLDKMDLYRRSLNKIAATGRVEELYKAIKSSQFLEEELKEFYANFDMTFLQLFPNFVEEFNALLVEPMQPKQGELLNTELRIFALIRLGITDSTKIAQFLRYSVTTIYNYRTRVRNKALGERDEFEAKVMKIGKVEE</sequence>
<dbReference type="EMBL" id="JAHYQA010000018">
    <property type="protein sequence ID" value="MCE9239927.1"/>
    <property type="molecule type" value="Genomic_DNA"/>
</dbReference>
<evidence type="ECO:0000256" key="2">
    <source>
        <dbReference type="SAM" id="Phobius"/>
    </source>
</evidence>
<dbReference type="Proteomes" id="UP001217776">
    <property type="component" value="Unassembled WGS sequence"/>
</dbReference>
<evidence type="ECO:0000313" key="9">
    <source>
        <dbReference type="EMBL" id="RHL64278.1"/>
    </source>
</evidence>
<gene>
    <name evidence="9" type="ORF">DW011_00325</name>
    <name evidence="4" type="ORF">ERS852511_01376</name>
    <name evidence="6" type="ORF">GAN59_12800</name>
    <name evidence="5" type="ORF">GAN75_17485</name>
    <name evidence="7" type="ORF">K0H07_22585</name>
    <name evidence="8" type="ORF">PO127_12535</name>
</gene>
<dbReference type="Proteomes" id="UP000436825">
    <property type="component" value="Unassembled WGS sequence"/>
</dbReference>
<dbReference type="EMBL" id="CZAP01000003">
    <property type="protein sequence ID" value="CUP18052.1"/>
    <property type="molecule type" value="Genomic_DNA"/>
</dbReference>
<reference evidence="8" key="5">
    <citation type="submission" date="2022-10" db="EMBL/GenBank/DDBJ databases">
        <title>Human gut microbiome strain richness.</title>
        <authorList>
            <person name="Chen-Liaw A."/>
        </authorList>
    </citation>
    <scope>NUCLEOTIDE SEQUENCE</scope>
    <source>
        <strain evidence="8">1001283st1_A3_1001283B150304_161114</strain>
    </source>
</reference>
<evidence type="ECO:0000313" key="7">
    <source>
        <dbReference type="EMBL" id="MCE9239927.1"/>
    </source>
</evidence>
<dbReference type="Pfam" id="PF19904">
    <property type="entry name" value="DUF6377"/>
    <property type="match status" value="1"/>
</dbReference>
<dbReference type="Proteomes" id="UP000095576">
    <property type="component" value="Unassembled WGS sequence"/>
</dbReference>
<accession>A0A0P0FIR2</accession>
<keyword evidence="2" id="KW-0472">Membrane</keyword>
<evidence type="ECO:0000313" key="12">
    <source>
        <dbReference type="Proteomes" id="UP000436825"/>
    </source>
</evidence>
<protein>
    <submittedName>
        <fullName evidence="8">DUF6377 domain-containing protein</fullName>
    </submittedName>
    <submittedName>
        <fullName evidence="4">Regulatory protein</fullName>
    </submittedName>
</protein>
<keyword evidence="2" id="KW-1133">Transmembrane helix</keyword>
<evidence type="ECO:0000313" key="13">
    <source>
        <dbReference type="Proteomes" id="UP000488521"/>
    </source>
</evidence>
<feature type="transmembrane region" description="Helical" evidence="2">
    <location>
        <begin position="332"/>
        <end position="352"/>
    </location>
</feature>
<dbReference type="KEGG" id="btho:Btheta7330_00028"/>
<reference evidence="9 11" key="2">
    <citation type="submission" date="2018-08" db="EMBL/GenBank/DDBJ databases">
        <title>A genome reference for cultivated species of the human gut microbiota.</title>
        <authorList>
            <person name="Zou Y."/>
            <person name="Xue W."/>
            <person name="Luo G."/>
        </authorList>
    </citation>
    <scope>NUCLEOTIDE SEQUENCE [LARGE SCALE GENOMIC DNA]</scope>
    <source>
        <strain evidence="9 11">AF37-12</strain>
    </source>
</reference>
<evidence type="ECO:0000313" key="11">
    <source>
        <dbReference type="Proteomes" id="UP000283616"/>
    </source>
</evidence>
<reference evidence="12 13" key="3">
    <citation type="journal article" date="2019" name="Nat. Med.">
        <title>A library of human gut bacterial isolates paired with longitudinal multiomics data enables mechanistic microbiome research.</title>
        <authorList>
            <person name="Poyet M."/>
            <person name="Groussin M."/>
            <person name="Gibbons S.M."/>
            <person name="Avila-Pacheco J."/>
            <person name="Jiang X."/>
            <person name="Kearney S.M."/>
            <person name="Perrotta A.R."/>
            <person name="Berdy B."/>
            <person name="Zhao S."/>
            <person name="Lieberman T.D."/>
            <person name="Swanson P.K."/>
            <person name="Smith M."/>
            <person name="Roesemann S."/>
            <person name="Alexander J.E."/>
            <person name="Rich S.A."/>
            <person name="Livny J."/>
            <person name="Vlamakis H."/>
            <person name="Clish C."/>
            <person name="Bullock K."/>
            <person name="Deik A."/>
            <person name="Scott J."/>
            <person name="Pierce K.A."/>
            <person name="Xavier R.J."/>
            <person name="Alm E.J."/>
        </authorList>
    </citation>
    <scope>NUCLEOTIDE SEQUENCE [LARGE SCALE GENOMIC DNA]</scope>
    <source>
        <strain evidence="6 13">BIOML-A156</strain>
        <strain evidence="5 12">BIOML-A160</strain>
    </source>
</reference>
<evidence type="ECO:0000313" key="6">
    <source>
        <dbReference type="EMBL" id="KAB4473718.1"/>
    </source>
</evidence>
<dbReference type="AlphaFoldDB" id="A0A0P0FIR2"/>
<dbReference type="EMBL" id="JAQNVG010000018">
    <property type="protein sequence ID" value="MDC2236568.1"/>
    <property type="molecule type" value="Genomic_DNA"/>
</dbReference>
<evidence type="ECO:0000313" key="8">
    <source>
        <dbReference type="EMBL" id="MDC2236568.1"/>
    </source>
</evidence>
<dbReference type="PATRIC" id="fig|818.23.peg.30"/>
<evidence type="ECO:0000256" key="1">
    <source>
        <dbReference type="SAM" id="Coils"/>
    </source>
</evidence>
<accession>C6IHI9</accession>
<dbReference type="InterPro" id="IPR045957">
    <property type="entry name" value="DUF6377"/>
</dbReference>
<organism evidence="5 12">
    <name type="scientific">Bacteroides thetaiotaomicron</name>
    <dbReference type="NCBI Taxonomy" id="818"/>
    <lineage>
        <taxon>Bacteria</taxon>
        <taxon>Pseudomonadati</taxon>
        <taxon>Bacteroidota</taxon>
        <taxon>Bacteroidia</taxon>
        <taxon>Bacteroidales</taxon>
        <taxon>Bacteroidaceae</taxon>
        <taxon>Bacteroides</taxon>
    </lineage>
</organism>
<reference evidence="4 10" key="1">
    <citation type="submission" date="2015-09" db="EMBL/GenBank/DDBJ databases">
        <authorList>
            <consortium name="Pathogen Informatics"/>
        </authorList>
    </citation>
    <scope>NUCLEOTIDE SEQUENCE [LARGE SCALE GENOMIC DNA]</scope>
    <source>
        <strain evidence="4 10">2789STDY5834899</strain>
    </source>
</reference>
<evidence type="ECO:0000313" key="4">
    <source>
        <dbReference type="EMBL" id="CUP18052.1"/>
    </source>
</evidence>
<keyword evidence="1" id="KW-0175">Coiled coil</keyword>
<dbReference type="Proteomes" id="UP000283616">
    <property type="component" value="Unassembled WGS sequence"/>
</dbReference>
<reference evidence="7" key="4">
    <citation type="submission" date="2021-07" db="EMBL/GenBank/DDBJ databases">
        <title>Comparative genomics of Bacteroides fragilis group isolates reveals species-dependent resistance mechanisms and validates clinical tools for resistance prediction.</title>
        <authorList>
            <person name="Wallace M.J."/>
            <person name="Jean S."/>
            <person name="Wallace M.A."/>
            <person name="Carey-Ann B.D."/>
            <person name="Dantas G."/>
        </authorList>
    </citation>
    <scope>NUCLEOTIDE SEQUENCE</scope>
    <source>
        <strain evidence="7">BJH_160</strain>
    </source>
</reference>
<keyword evidence="2" id="KW-0812">Transmembrane</keyword>
<name>A0A0P0FIR2_BACT4</name>
<evidence type="ECO:0000313" key="10">
    <source>
        <dbReference type="Proteomes" id="UP000095576"/>
    </source>
</evidence>
<dbReference type="Proteomes" id="UP001200544">
    <property type="component" value="Unassembled WGS sequence"/>
</dbReference>
<evidence type="ECO:0000259" key="3">
    <source>
        <dbReference type="Pfam" id="PF19904"/>
    </source>
</evidence>
<dbReference type="EMBL" id="WCRS01000007">
    <property type="protein sequence ID" value="KAB4473718.1"/>
    <property type="molecule type" value="Genomic_DNA"/>
</dbReference>
<dbReference type="RefSeq" id="WP_008767355.1">
    <property type="nucleotide sequence ID" value="NZ_BAABXH010000001.1"/>
</dbReference>
<feature type="coiled-coil region" evidence="1">
    <location>
        <begin position="358"/>
        <end position="392"/>
    </location>
</feature>
<feature type="domain" description="DUF6377" evidence="3">
    <location>
        <begin position="258"/>
        <end position="510"/>
    </location>
</feature>
<dbReference type="Proteomes" id="UP000488521">
    <property type="component" value="Unassembled WGS sequence"/>
</dbReference>
<evidence type="ECO:0000313" key="5">
    <source>
        <dbReference type="EMBL" id="KAB4454142.1"/>
    </source>
</evidence>